<dbReference type="AlphaFoldDB" id="A0A443J1V9"/>
<reference evidence="2 3" key="1">
    <citation type="submission" date="2019-01" db="EMBL/GenBank/DDBJ databases">
        <title>Sinorhodobacter populi sp. nov. isolated from the symptomatic bark tissue of Populus euramericana canker.</title>
        <authorList>
            <person name="Xu G."/>
        </authorList>
    </citation>
    <scope>NUCLEOTIDE SEQUENCE [LARGE SCALE GENOMIC DNA]</scope>
    <source>
        <strain evidence="2 3">2D-5</strain>
    </source>
</reference>
<dbReference type="RefSeq" id="WP_128268914.1">
    <property type="nucleotide sequence ID" value="NZ_SAUW01000003.1"/>
</dbReference>
<gene>
    <name evidence="2" type="ORF">D2T33_03965</name>
</gene>
<feature type="domain" description="TfoX N-terminal" evidence="1">
    <location>
        <begin position="12"/>
        <end position="91"/>
    </location>
</feature>
<sequence length="109" mass="12150">MATAPETADFLLEQLGGRVRLHRMFGEYAVKQGDKTLALLCDDALFVRQLPGVTAYLGDPVAGFPHPGAKPWWRIEADLWEDADWLRGLIDLLAELLPEPAPKGRGRRN</sequence>
<dbReference type="Pfam" id="PF04993">
    <property type="entry name" value="TfoX_N"/>
    <property type="match status" value="1"/>
</dbReference>
<dbReference type="Gene3D" id="3.30.1460.30">
    <property type="entry name" value="YgaC/TfoX-N like chaperone"/>
    <property type="match status" value="1"/>
</dbReference>
<dbReference type="SUPFAM" id="SSF159894">
    <property type="entry name" value="YgaC/TfoX-N like"/>
    <property type="match status" value="1"/>
</dbReference>
<keyword evidence="3" id="KW-1185">Reference proteome</keyword>
<dbReference type="EMBL" id="SAUW01000003">
    <property type="protein sequence ID" value="RWR14373.1"/>
    <property type="molecule type" value="Genomic_DNA"/>
</dbReference>
<name>A0A443J1V9_9RHOB</name>
<protein>
    <submittedName>
        <fullName evidence="2">Competence protein TfoX</fullName>
    </submittedName>
</protein>
<dbReference type="InterPro" id="IPR007076">
    <property type="entry name" value="TfoX_N"/>
</dbReference>
<dbReference type="Proteomes" id="UP000285710">
    <property type="component" value="Unassembled WGS sequence"/>
</dbReference>
<proteinExistence type="predicted"/>
<reference evidence="2 3" key="2">
    <citation type="submission" date="2019-01" db="EMBL/GenBank/DDBJ databases">
        <authorList>
            <person name="Li Y."/>
        </authorList>
    </citation>
    <scope>NUCLEOTIDE SEQUENCE [LARGE SCALE GENOMIC DNA]</scope>
    <source>
        <strain evidence="2 3">2D-5</strain>
    </source>
</reference>
<evidence type="ECO:0000259" key="1">
    <source>
        <dbReference type="Pfam" id="PF04993"/>
    </source>
</evidence>
<accession>A0A443J1V9</accession>
<evidence type="ECO:0000313" key="2">
    <source>
        <dbReference type="EMBL" id="RWR14373.1"/>
    </source>
</evidence>
<evidence type="ECO:0000313" key="3">
    <source>
        <dbReference type="Proteomes" id="UP000285710"/>
    </source>
</evidence>
<comment type="caution">
    <text evidence="2">The sequence shown here is derived from an EMBL/GenBank/DDBJ whole genome shotgun (WGS) entry which is preliminary data.</text>
</comment>
<organism evidence="2 3">
    <name type="scientific">Paenirhodobacter populi</name>
    <dbReference type="NCBI Taxonomy" id="2306993"/>
    <lineage>
        <taxon>Bacteria</taxon>
        <taxon>Pseudomonadati</taxon>
        <taxon>Pseudomonadota</taxon>
        <taxon>Alphaproteobacteria</taxon>
        <taxon>Rhodobacterales</taxon>
        <taxon>Rhodobacter group</taxon>
        <taxon>Paenirhodobacter</taxon>
    </lineage>
</organism>